<comment type="caution">
    <text evidence="1">The sequence shown here is derived from an EMBL/GenBank/DDBJ whole genome shotgun (WGS) entry which is preliminary data.</text>
</comment>
<dbReference type="Proteomes" id="UP001623348">
    <property type="component" value="Unassembled WGS sequence"/>
</dbReference>
<reference evidence="1 2" key="1">
    <citation type="submission" date="2024-06" db="EMBL/GenBank/DDBJ databases">
        <title>The draft genome of Grus japonensis, version 3.</title>
        <authorList>
            <person name="Nabeshima K."/>
            <person name="Suzuki S."/>
            <person name="Onuma M."/>
        </authorList>
    </citation>
    <scope>NUCLEOTIDE SEQUENCE [LARGE SCALE GENOMIC DNA]</scope>
    <source>
        <strain evidence="1 2">451A</strain>
    </source>
</reference>
<evidence type="ECO:0000313" key="1">
    <source>
        <dbReference type="EMBL" id="GAB0179746.1"/>
    </source>
</evidence>
<proteinExistence type="predicted"/>
<evidence type="ECO:0000313" key="2">
    <source>
        <dbReference type="Proteomes" id="UP001623348"/>
    </source>
</evidence>
<accession>A0ABC9W352</accession>
<protein>
    <submittedName>
        <fullName evidence="1">Mitochondrial enolase superfamily member 1</fullName>
    </submittedName>
</protein>
<sequence>MGKCKVLHPGKNNPMHEYMLGINCLERFAEKAFADLVDSKMNKRQCCGLTAKKANDNLDCIRQSIAKKSKDVILPLYSALVKPHLDCCVQFWAPQ</sequence>
<gene>
    <name evidence="1" type="ORF">GRJ2_000439900</name>
</gene>
<dbReference type="AlphaFoldDB" id="A0ABC9W352"/>
<keyword evidence="2" id="KW-1185">Reference proteome</keyword>
<organism evidence="1 2">
    <name type="scientific">Grus japonensis</name>
    <name type="common">Japanese crane</name>
    <name type="synonym">Red-crowned crane</name>
    <dbReference type="NCBI Taxonomy" id="30415"/>
    <lineage>
        <taxon>Eukaryota</taxon>
        <taxon>Metazoa</taxon>
        <taxon>Chordata</taxon>
        <taxon>Craniata</taxon>
        <taxon>Vertebrata</taxon>
        <taxon>Euteleostomi</taxon>
        <taxon>Archelosauria</taxon>
        <taxon>Archosauria</taxon>
        <taxon>Dinosauria</taxon>
        <taxon>Saurischia</taxon>
        <taxon>Theropoda</taxon>
        <taxon>Coelurosauria</taxon>
        <taxon>Aves</taxon>
        <taxon>Neognathae</taxon>
        <taxon>Neoaves</taxon>
        <taxon>Gruiformes</taxon>
        <taxon>Gruidae</taxon>
        <taxon>Grus</taxon>
    </lineage>
</organism>
<name>A0ABC9W352_GRUJA</name>
<dbReference type="EMBL" id="BAAFJT010000001">
    <property type="protein sequence ID" value="GAB0179746.1"/>
    <property type="molecule type" value="Genomic_DNA"/>
</dbReference>
<dbReference type="PANTHER" id="PTHR33332">
    <property type="entry name" value="REVERSE TRANSCRIPTASE DOMAIN-CONTAINING PROTEIN"/>
    <property type="match status" value="1"/>
</dbReference>